<dbReference type="GO" id="GO:0004222">
    <property type="term" value="F:metalloendopeptidase activity"/>
    <property type="evidence" value="ECO:0007669"/>
    <property type="project" value="TreeGrafter"/>
</dbReference>
<dbReference type="InterPro" id="IPR036366">
    <property type="entry name" value="PGBDSf"/>
</dbReference>
<feature type="non-terminal residue" evidence="4">
    <location>
        <position position="1"/>
    </location>
</feature>
<keyword evidence="1" id="KW-0482">Metalloprotease</keyword>
<dbReference type="Gene3D" id="1.10.101.10">
    <property type="entry name" value="PGBD-like superfamily/PGBD"/>
    <property type="match status" value="1"/>
</dbReference>
<dbReference type="GO" id="GO:0030198">
    <property type="term" value="P:extracellular matrix organization"/>
    <property type="evidence" value="ECO:0007669"/>
    <property type="project" value="TreeGrafter"/>
</dbReference>
<evidence type="ECO:0000256" key="1">
    <source>
        <dbReference type="ARBA" id="ARBA00023049"/>
    </source>
</evidence>
<organism evidence="4">
    <name type="scientific">Arion vulgaris</name>
    <dbReference type="NCBI Taxonomy" id="1028688"/>
    <lineage>
        <taxon>Eukaryota</taxon>
        <taxon>Metazoa</taxon>
        <taxon>Spiralia</taxon>
        <taxon>Lophotrochozoa</taxon>
        <taxon>Mollusca</taxon>
        <taxon>Gastropoda</taxon>
        <taxon>Heterobranchia</taxon>
        <taxon>Euthyneura</taxon>
        <taxon>Panpulmonata</taxon>
        <taxon>Eupulmonata</taxon>
        <taxon>Stylommatophora</taxon>
        <taxon>Helicina</taxon>
        <taxon>Arionoidea</taxon>
        <taxon>Arionidae</taxon>
        <taxon>Arion</taxon>
    </lineage>
</organism>
<evidence type="ECO:0000256" key="2">
    <source>
        <dbReference type="SAM" id="MobiDB-lite"/>
    </source>
</evidence>
<dbReference type="PANTHER" id="PTHR10201">
    <property type="entry name" value="MATRIX METALLOPROTEINASE"/>
    <property type="match status" value="1"/>
</dbReference>
<keyword evidence="1" id="KW-0645">Protease</keyword>
<gene>
    <name evidence="4" type="primary">ORF26455</name>
</gene>
<protein>
    <recommendedName>
        <fullName evidence="3">Peptidoglycan binding-like domain-containing protein</fullName>
    </recommendedName>
</protein>
<accession>A0A0B6YIK2</accession>
<dbReference type="Pfam" id="PF01471">
    <property type="entry name" value="PG_binding_1"/>
    <property type="match status" value="1"/>
</dbReference>
<feature type="domain" description="Peptidoglycan binding-like" evidence="3">
    <location>
        <begin position="55"/>
        <end position="83"/>
    </location>
</feature>
<evidence type="ECO:0000259" key="3">
    <source>
        <dbReference type="Pfam" id="PF01471"/>
    </source>
</evidence>
<dbReference type="SUPFAM" id="SSF47090">
    <property type="entry name" value="PGBD-like"/>
    <property type="match status" value="1"/>
</dbReference>
<dbReference type="InterPro" id="IPR036365">
    <property type="entry name" value="PGBD-like_sf"/>
</dbReference>
<proteinExistence type="predicted"/>
<name>A0A0B6YIK2_9EUPU</name>
<dbReference type="GO" id="GO:0030574">
    <property type="term" value="P:collagen catabolic process"/>
    <property type="evidence" value="ECO:0007669"/>
    <property type="project" value="TreeGrafter"/>
</dbReference>
<feature type="region of interest" description="Disordered" evidence="2">
    <location>
        <begin position="71"/>
        <end position="93"/>
    </location>
</feature>
<evidence type="ECO:0000313" key="4">
    <source>
        <dbReference type="EMBL" id="CEK55959.1"/>
    </source>
</evidence>
<dbReference type="AlphaFoldDB" id="A0A0B6YIK2"/>
<dbReference type="PANTHER" id="PTHR10201:SF323">
    <property type="entry name" value="MATRIX METALLOPROTEINASE-21"/>
    <property type="match status" value="1"/>
</dbReference>
<keyword evidence="1" id="KW-0378">Hydrolase</keyword>
<reference evidence="4" key="1">
    <citation type="submission" date="2014-12" db="EMBL/GenBank/DDBJ databases">
        <title>Insight into the proteome of Arion vulgaris.</title>
        <authorList>
            <person name="Aradska J."/>
            <person name="Bulat T."/>
            <person name="Smidak R."/>
            <person name="Sarate P."/>
            <person name="Gangsoo J."/>
            <person name="Sialana F."/>
            <person name="Bilban M."/>
            <person name="Lubec G."/>
        </authorList>
    </citation>
    <scope>NUCLEOTIDE SEQUENCE</scope>
    <source>
        <tissue evidence="4">Skin</tissue>
    </source>
</reference>
<feature type="non-terminal residue" evidence="4">
    <location>
        <position position="109"/>
    </location>
</feature>
<dbReference type="InterPro" id="IPR002477">
    <property type="entry name" value="Peptidoglycan-bd-like"/>
</dbReference>
<sequence length="109" mass="12477">KDRMGAELVLSKYGYLRCHVTRRKRESPFLHVSHSNNGMPALLLEEGGDSCDEKEVQKAIRNYQRTYNLPETGELDEETKSLMSTSRCGNKDCEKEQAKVNNAKKDKKN</sequence>
<dbReference type="EMBL" id="HACG01009094">
    <property type="protein sequence ID" value="CEK55959.1"/>
    <property type="molecule type" value="Transcribed_RNA"/>
</dbReference>